<gene>
    <name evidence="2" type="ORF">PFISCL1PPCAC_15592</name>
</gene>
<organism evidence="2 3">
    <name type="scientific">Pristionchus fissidentatus</name>
    <dbReference type="NCBI Taxonomy" id="1538716"/>
    <lineage>
        <taxon>Eukaryota</taxon>
        <taxon>Metazoa</taxon>
        <taxon>Ecdysozoa</taxon>
        <taxon>Nematoda</taxon>
        <taxon>Chromadorea</taxon>
        <taxon>Rhabditida</taxon>
        <taxon>Rhabditina</taxon>
        <taxon>Diplogasteromorpha</taxon>
        <taxon>Diplogasteroidea</taxon>
        <taxon>Neodiplogasteridae</taxon>
        <taxon>Pristionchus</taxon>
    </lineage>
</organism>
<dbReference type="Proteomes" id="UP001432322">
    <property type="component" value="Unassembled WGS sequence"/>
</dbReference>
<comment type="caution">
    <text evidence="2">The sequence shown here is derived from an EMBL/GenBank/DDBJ whole genome shotgun (WGS) entry which is preliminary data.</text>
</comment>
<reference evidence="2" key="1">
    <citation type="submission" date="2023-10" db="EMBL/GenBank/DDBJ databases">
        <title>Genome assembly of Pristionchus species.</title>
        <authorList>
            <person name="Yoshida K."/>
            <person name="Sommer R.J."/>
        </authorList>
    </citation>
    <scope>NUCLEOTIDE SEQUENCE</scope>
    <source>
        <strain evidence="2">RS5133</strain>
    </source>
</reference>
<dbReference type="AlphaFoldDB" id="A0AAV5W0P6"/>
<name>A0AAV5W0P6_9BILA</name>
<feature type="region of interest" description="Disordered" evidence="1">
    <location>
        <begin position="21"/>
        <end position="47"/>
    </location>
</feature>
<feature type="non-terminal residue" evidence="2">
    <location>
        <position position="1"/>
    </location>
</feature>
<evidence type="ECO:0000313" key="3">
    <source>
        <dbReference type="Proteomes" id="UP001432322"/>
    </source>
</evidence>
<feature type="compositionally biased region" description="Basic and acidic residues" evidence="1">
    <location>
        <begin position="37"/>
        <end position="46"/>
    </location>
</feature>
<sequence length="82" mass="9242">QKQRTSLTFAVLHTSTSAESSVATAPSIRNYSEESESTGREPERSQMVHLHHTSDILSIIASKSLETTNSDNEYIFFFMIFD</sequence>
<evidence type="ECO:0000256" key="1">
    <source>
        <dbReference type="SAM" id="MobiDB-lite"/>
    </source>
</evidence>
<dbReference type="EMBL" id="BTSY01000004">
    <property type="protein sequence ID" value="GMT24295.1"/>
    <property type="molecule type" value="Genomic_DNA"/>
</dbReference>
<evidence type="ECO:0000313" key="2">
    <source>
        <dbReference type="EMBL" id="GMT24295.1"/>
    </source>
</evidence>
<protein>
    <submittedName>
        <fullName evidence="2">Uncharacterized protein</fullName>
    </submittedName>
</protein>
<accession>A0AAV5W0P6</accession>
<keyword evidence="3" id="KW-1185">Reference proteome</keyword>
<proteinExistence type="predicted"/>
<feature type="non-terminal residue" evidence="2">
    <location>
        <position position="82"/>
    </location>
</feature>